<name>A0A078AV57_STYLE</name>
<dbReference type="AlphaFoldDB" id="A0A078AV57"/>
<gene>
    <name evidence="1" type="primary">Contig3721.g3975</name>
    <name evidence="1" type="ORF">STYLEM_15180</name>
</gene>
<evidence type="ECO:0008006" key="3">
    <source>
        <dbReference type="Google" id="ProtNLM"/>
    </source>
</evidence>
<dbReference type="InParanoid" id="A0A078AV57"/>
<evidence type="ECO:0000313" key="1">
    <source>
        <dbReference type="EMBL" id="CDW86089.1"/>
    </source>
</evidence>
<protein>
    <recommendedName>
        <fullName evidence="3">YHYH domain-containing protein</fullName>
    </recommendedName>
</protein>
<dbReference type="EMBL" id="CCKQ01014334">
    <property type="protein sequence ID" value="CDW86089.1"/>
    <property type="molecule type" value="Genomic_DNA"/>
</dbReference>
<evidence type="ECO:0000313" key="2">
    <source>
        <dbReference type="Proteomes" id="UP000039865"/>
    </source>
</evidence>
<proteinExistence type="predicted"/>
<accession>A0A078AV57</accession>
<dbReference type="Proteomes" id="UP000039865">
    <property type="component" value="Unassembled WGS sequence"/>
</dbReference>
<reference evidence="1 2" key="1">
    <citation type="submission" date="2014-06" db="EMBL/GenBank/DDBJ databases">
        <authorList>
            <person name="Swart Estienne"/>
        </authorList>
    </citation>
    <scope>NUCLEOTIDE SEQUENCE [LARGE SCALE GENOMIC DNA]</scope>
    <source>
        <strain evidence="1 2">130c</strain>
    </source>
</reference>
<organism evidence="1 2">
    <name type="scientific">Stylonychia lemnae</name>
    <name type="common">Ciliate</name>
    <dbReference type="NCBI Taxonomy" id="5949"/>
    <lineage>
        <taxon>Eukaryota</taxon>
        <taxon>Sar</taxon>
        <taxon>Alveolata</taxon>
        <taxon>Ciliophora</taxon>
        <taxon>Intramacronucleata</taxon>
        <taxon>Spirotrichea</taxon>
        <taxon>Stichotrichia</taxon>
        <taxon>Sporadotrichida</taxon>
        <taxon>Oxytrichidae</taxon>
        <taxon>Stylonychinae</taxon>
        <taxon>Stylonychia</taxon>
    </lineage>
</organism>
<sequence>MFMLSKSDNHIPNYETITCAQRQRCPDSILRETCTWQRFLYFGCTRLSPPYYYGEISKYTILTNSLPDHCYFNYGELYPTYSQDLSAYGFSGIFNPNIFYSDMFEGDDTIPGVFDWLKDYSFEIWTQGELDAWMCNPDWARSAYMTKKINYEEFMSIDSLQTKDEWVQSLAKYPYLSLPTSNYVVGVALNGVFFFSGTSTFGYDAFFPRAYENNINPREILPDVCLGQASTYNTYRYHMFSPCIFDNSLKLTQANQQCFSHAGCKADKLTHSVSKLTYRQRNIIPIGLARDGRMIYGPYNQDGQLWNPCDVDICNGVYISRITYAYVATMFHPYIIGCWGPGNMLNLTQSCSTNPRQCIEKTGAIYNLSISLLTFIAATLAFLQ</sequence>
<keyword evidence="2" id="KW-1185">Reference proteome</keyword>